<proteinExistence type="predicted"/>
<dbReference type="AlphaFoldDB" id="A0A1T4Y0T8"/>
<accession>A0A1T4Y0T8</accession>
<evidence type="ECO:0000313" key="3">
    <source>
        <dbReference type="Proteomes" id="UP000190460"/>
    </source>
</evidence>
<dbReference type="Pfam" id="PF13643">
    <property type="entry name" value="DUF4145"/>
    <property type="match status" value="1"/>
</dbReference>
<dbReference type="InterPro" id="IPR025285">
    <property type="entry name" value="DUF4145"/>
</dbReference>
<name>A0A1T4Y0T8_9GAMM</name>
<evidence type="ECO:0000259" key="1">
    <source>
        <dbReference type="Pfam" id="PF13643"/>
    </source>
</evidence>
<dbReference type="RefSeq" id="WP_078924199.1">
    <property type="nucleotide sequence ID" value="NZ_FUYB01000030.1"/>
</dbReference>
<evidence type="ECO:0000313" key="2">
    <source>
        <dbReference type="EMBL" id="SKA95390.1"/>
    </source>
</evidence>
<reference evidence="2 3" key="1">
    <citation type="submission" date="2017-02" db="EMBL/GenBank/DDBJ databases">
        <authorList>
            <person name="Peterson S.W."/>
        </authorList>
    </citation>
    <scope>NUCLEOTIDE SEQUENCE [LARGE SCALE GENOMIC DNA]</scope>
    <source>
        <strain evidence="2 3">ATCC 49788</strain>
    </source>
</reference>
<protein>
    <recommendedName>
        <fullName evidence="1">DUF4145 domain-containing protein</fullName>
    </recommendedName>
</protein>
<keyword evidence="3" id="KW-1185">Reference proteome</keyword>
<dbReference type="STRING" id="92487.SAMN02745130_03771"/>
<sequence>MRCPICKKEFHPQPKETHTYALRGNQACEFLLQKCPSCGDVIVMRKVGAYALSPQKGVTVQGGTTEIVYPVTDDEKELVSLEVPDEYRNDFYEAATALEYSPKASAALSRRLLQKLLREKLEIKKRDLSQEIDEFIANVHAPSYLTDAIDAIRHIGNFAAHPIKYENSGEIVEVEAGEADWLLEVLKSLFDFIFVQPAKLEQRRQALNAKLKNLGKPQLKGR</sequence>
<dbReference type="EMBL" id="FUYB01000030">
    <property type="protein sequence ID" value="SKA95390.1"/>
    <property type="molecule type" value="Genomic_DNA"/>
</dbReference>
<dbReference type="Proteomes" id="UP000190460">
    <property type="component" value="Unassembled WGS sequence"/>
</dbReference>
<feature type="domain" description="DUF4145" evidence="1">
    <location>
        <begin position="93"/>
        <end position="184"/>
    </location>
</feature>
<gene>
    <name evidence="2" type="ORF">SAMN02745130_03771</name>
</gene>
<organism evidence="2 3">
    <name type="scientific">Thiothrix eikelboomii</name>
    <dbReference type="NCBI Taxonomy" id="92487"/>
    <lineage>
        <taxon>Bacteria</taxon>
        <taxon>Pseudomonadati</taxon>
        <taxon>Pseudomonadota</taxon>
        <taxon>Gammaproteobacteria</taxon>
        <taxon>Thiotrichales</taxon>
        <taxon>Thiotrichaceae</taxon>
        <taxon>Thiothrix</taxon>
    </lineage>
</organism>